<evidence type="ECO:0000313" key="4">
    <source>
        <dbReference type="Proteomes" id="UP000054698"/>
    </source>
</evidence>
<feature type="transmembrane region" description="Helical" evidence="1">
    <location>
        <begin position="370"/>
        <end position="390"/>
    </location>
</feature>
<dbReference type="Proteomes" id="UP000251942">
    <property type="component" value="Unassembled WGS sequence"/>
</dbReference>
<dbReference type="AlphaFoldDB" id="A0A0W0TX30"/>
<evidence type="ECO:0000256" key="1">
    <source>
        <dbReference type="SAM" id="Phobius"/>
    </source>
</evidence>
<feature type="transmembrane region" description="Helical" evidence="1">
    <location>
        <begin position="503"/>
        <end position="523"/>
    </location>
</feature>
<dbReference type="Gene3D" id="3.40.50.1820">
    <property type="entry name" value="alpha/beta hydrolase"/>
    <property type="match status" value="1"/>
</dbReference>
<dbReference type="STRING" id="453.Lfee_1288"/>
<dbReference type="Proteomes" id="UP000054698">
    <property type="component" value="Unassembled WGS sequence"/>
</dbReference>
<feature type="transmembrane region" description="Helical" evidence="1">
    <location>
        <begin position="397"/>
        <end position="422"/>
    </location>
</feature>
<evidence type="ECO:0000313" key="3">
    <source>
        <dbReference type="EMBL" id="SPX62777.1"/>
    </source>
</evidence>
<dbReference type="RefSeq" id="WP_058445060.1">
    <property type="nucleotide sequence ID" value="NZ_CAAAHT010000041.1"/>
</dbReference>
<keyword evidence="1" id="KW-0812">Transmembrane</keyword>
<keyword evidence="1" id="KW-0472">Membrane</keyword>
<sequence length="672" mass="75692">MGKGDVYAGGLDIPFFASANFEKSADGRTSQEQANIIARNALRLLMMGWQNGWEDLLSLQVIKAVFLRRDPELMRGMRLAFQEGFQHVCTQLQDANVSPESNPLQFKQAQLFLSNCLSLLPYGDINPYESISIPQWINNSWQLVDYKVVPIELTPTKGFKALFIRDEDRVFAYGLEPINRSDAEPHLIFMGTTYPAGQGFFSQIKTDMEAFETAGKKLYRSGYKKITEWLDKQQQKAHVCGISLGGALAGLLAIHLGDKLSRVVVLNPAGLYLPWRKSRFDRWDQITDKPSVCVQKNKGDPVSPFGVWKEDWDIVEVTPPEDREGPNALAAHAMNYAGLAKTEFLGVDTKADNAARSKRNFILYTMLRSLFYYTVAVPFYYIVLPILRYILSHKMQLTLTVAFALLFSSQPAFALALIIPALTAQTLLMLNIVVSSVMTAFLVDKSLAFLLDKVSGKKDSDFSQFFSWLNHQSLVTKLFFTLGLAATVWEAAAPVIMPTLIPLIAASTALYILAAVPLAIYLVHRLGSAIQIIFGWNEVQAPLCHDPKLPRNDLMNMYSETQKIEAEFTYEQLNSYYHAKRCILKNKPFLPEMDKGRVEFREDDSRLSKREVLERGLSHPQAVITVKATKAKIYDIKETVAIMGKIGLHPLEEGRVKESLEPQHQAYQRGKV</sequence>
<keyword evidence="1" id="KW-1133">Transmembrane helix</keyword>
<reference evidence="3 5" key="2">
    <citation type="submission" date="2018-06" db="EMBL/GenBank/DDBJ databases">
        <authorList>
            <consortium name="Pathogen Informatics"/>
            <person name="Doyle S."/>
        </authorList>
    </citation>
    <scope>NUCLEOTIDE SEQUENCE [LARGE SCALE GENOMIC DNA]</scope>
    <source>
        <strain evidence="3 5">NCTC12022</strain>
    </source>
</reference>
<reference evidence="2 4" key="1">
    <citation type="submission" date="2015-11" db="EMBL/GenBank/DDBJ databases">
        <title>Genomic analysis of 38 Legionella species identifies large and diverse effector repertoires.</title>
        <authorList>
            <person name="Burstein D."/>
            <person name="Amaro F."/>
            <person name="Zusman T."/>
            <person name="Lifshitz Z."/>
            <person name="Cohen O."/>
            <person name="Gilbert J.A."/>
            <person name="Pupko T."/>
            <person name="Shuman H.A."/>
            <person name="Segal G."/>
        </authorList>
    </citation>
    <scope>NUCLEOTIDE SEQUENCE [LARGE SCALE GENOMIC DNA]</scope>
    <source>
        <strain evidence="2 4">WO-44C</strain>
    </source>
</reference>
<organism evidence="2 4">
    <name type="scientific">Legionella feeleii</name>
    <dbReference type="NCBI Taxonomy" id="453"/>
    <lineage>
        <taxon>Bacteria</taxon>
        <taxon>Pseudomonadati</taxon>
        <taxon>Pseudomonadota</taxon>
        <taxon>Gammaproteobacteria</taxon>
        <taxon>Legionellales</taxon>
        <taxon>Legionellaceae</taxon>
        <taxon>Legionella</taxon>
    </lineage>
</organism>
<dbReference type="SUPFAM" id="SSF53474">
    <property type="entry name" value="alpha/beta-Hydrolases"/>
    <property type="match status" value="1"/>
</dbReference>
<keyword evidence="4" id="KW-1185">Reference proteome</keyword>
<proteinExistence type="predicted"/>
<gene>
    <name evidence="2" type="ORF">Lfee_1288</name>
    <name evidence="3" type="ORF">NCTC12022_03543</name>
</gene>
<feature type="transmembrane region" description="Helical" evidence="1">
    <location>
        <begin position="428"/>
        <end position="451"/>
    </location>
</feature>
<protein>
    <submittedName>
        <fullName evidence="2">Uncharacterized protein</fullName>
    </submittedName>
</protein>
<evidence type="ECO:0000313" key="5">
    <source>
        <dbReference type="Proteomes" id="UP000251942"/>
    </source>
</evidence>
<dbReference type="EMBL" id="LNYB01000046">
    <property type="protein sequence ID" value="KTD00081.1"/>
    <property type="molecule type" value="Genomic_DNA"/>
</dbReference>
<dbReference type="OrthoDB" id="5645591at2"/>
<feature type="transmembrane region" description="Helical" evidence="1">
    <location>
        <begin position="478"/>
        <end position="497"/>
    </location>
</feature>
<dbReference type="EMBL" id="UASS01000040">
    <property type="protein sequence ID" value="SPX62777.1"/>
    <property type="molecule type" value="Genomic_DNA"/>
</dbReference>
<name>A0A0W0TX30_9GAMM</name>
<accession>A0A0W0TX30</accession>
<evidence type="ECO:0000313" key="2">
    <source>
        <dbReference type="EMBL" id="KTD00081.1"/>
    </source>
</evidence>
<dbReference type="PATRIC" id="fig|453.4.peg.1400"/>
<dbReference type="InterPro" id="IPR029058">
    <property type="entry name" value="AB_hydrolase_fold"/>
</dbReference>